<dbReference type="GO" id="GO:0003723">
    <property type="term" value="F:RNA binding"/>
    <property type="evidence" value="ECO:0007669"/>
    <property type="project" value="UniProtKB-KW"/>
</dbReference>
<sequence length="544" mass="61735">MSFATPVVELNSASWGPPDDASNKKFDSLPYAPFGRGDRLGRVADFTSNAQYSQQHYRNRRHGDANANSEFQYKIESDDFELVDTTKTQTKSSSFGNKRRNNQRSLKALNARSNNAGGRGNYNKLQNNRGGRGGGYQRRHNNWRDRQDLQASVAVKPDWEVVVDMDLKKLSKGITNTDTPKSAEDLLWCGHLDRYNDVYEKCSTRTPAVLKTYRNREFYPVSTTDDPVIEKLAIDGQGNVFATDTILAHLMACPRSAYPWDIVVHKLSDGTLFFDKRDGMFDYLTVNETANNPPSQTKAEDDPNGINTPERLGLEATMVSQNFSQQILTKSKRKEFGLPNPFYDEEEAKGMEPASVAYRYRRFDLGDDVQLVCRTELHGTVRKGGEKTDQYMTSFALNEYFDSTKLNAKSNATQAQGMVNWREKLDSQRGAVVGSELKNNAFKIAKWTAQSILADADQMKIGFVSRATPRNNTDHQILGTQFYRPKDFATQITLPEGNMWGIMRLYINFFSDQKEGKYVIVKDPNKPNIKIYNVPEDTFESDEE</sequence>
<evidence type="ECO:0000313" key="7">
    <source>
        <dbReference type="Proteomes" id="UP001054902"/>
    </source>
</evidence>
<dbReference type="PANTHER" id="PTHR12399">
    <property type="entry name" value="EUKARYOTIC TRANSLATION INITIATION FACTOR 3 SUBUNIT 7"/>
    <property type="match status" value="1"/>
</dbReference>
<comment type="caution">
    <text evidence="6">The sequence shown here is derived from an EMBL/GenBank/DDBJ whole genome shotgun (WGS) entry which is preliminary data.</text>
</comment>
<dbReference type="InterPro" id="IPR007783">
    <property type="entry name" value="eIF3d"/>
</dbReference>
<feature type="region of interest" description="Disordered" evidence="5">
    <location>
        <begin position="288"/>
        <end position="307"/>
    </location>
</feature>
<protein>
    <submittedName>
        <fullName evidence="6">Translation initiation factor 3 subunit D</fullName>
    </submittedName>
</protein>
<evidence type="ECO:0000256" key="3">
    <source>
        <dbReference type="ARBA" id="ARBA00022884"/>
    </source>
</evidence>
<keyword evidence="3" id="KW-0694">RNA-binding</keyword>
<proteinExistence type="predicted"/>
<reference evidence="6 7" key="1">
    <citation type="journal article" date="2021" name="Sci. Rep.">
        <title>The genome of the diatom Chaetoceros tenuissimus carries an ancient integrated fragment of an extant virus.</title>
        <authorList>
            <person name="Hongo Y."/>
            <person name="Kimura K."/>
            <person name="Takaki Y."/>
            <person name="Yoshida Y."/>
            <person name="Baba S."/>
            <person name="Kobayashi G."/>
            <person name="Nagasaki K."/>
            <person name="Hano T."/>
            <person name="Tomaru Y."/>
        </authorList>
    </citation>
    <scope>NUCLEOTIDE SEQUENCE [LARGE SCALE GENOMIC DNA]</scope>
    <source>
        <strain evidence="6 7">NIES-3715</strain>
    </source>
</reference>
<keyword evidence="2 6" id="KW-0396">Initiation factor</keyword>
<feature type="compositionally biased region" description="Low complexity" evidence="5">
    <location>
        <begin position="110"/>
        <end position="129"/>
    </location>
</feature>
<dbReference type="AlphaFoldDB" id="A0AAD3DB94"/>
<feature type="region of interest" description="Disordered" evidence="5">
    <location>
        <begin position="110"/>
        <end position="142"/>
    </location>
</feature>
<keyword evidence="7" id="KW-1185">Reference proteome</keyword>
<gene>
    <name evidence="6" type="ORF">CTEN210_17704</name>
</gene>
<evidence type="ECO:0000256" key="4">
    <source>
        <dbReference type="ARBA" id="ARBA00022917"/>
    </source>
</evidence>
<feature type="compositionally biased region" description="Polar residues" evidence="5">
    <location>
        <begin position="288"/>
        <end position="297"/>
    </location>
</feature>
<evidence type="ECO:0000256" key="2">
    <source>
        <dbReference type="ARBA" id="ARBA00022540"/>
    </source>
</evidence>
<dbReference type="Proteomes" id="UP001054902">
    <property type="component" value="Unassembled WGS sequence"/>
</dbReference>
<evidence type="ECO:0000256" key="5">
    <source>
        <dbReference type="SAM" id="MobiDB-lite"/>
    </source>
</evidence>
<keyword evidence="4" id="KW-0648">Protein biosynthesis</keyword>
<dbReference type="PIRSF" id="PIRSF016281">
    <property type="entry name" value="EIF-3_zeta"/>
    <property type="match status" value="1"/>
</dbReference>
<dbReference type="GO" id="GO:0005852">
    <property type="term" value="C:eukaryotic translation initiation factor 3 complex"/>
    <property type="evidence" value="ECO:0007669"/>
    <property type="project" value="InterPro"/>
</dbReference>
<dbReference type="EMBL" id="BLLK01000072">
    <property type="protein sequence ID" value="GFH61228.1"/>
    <property type="molecule type" value="Genomic_DNA"/>
</dbReference>
<dbReference type="GO" id="GO:0003743">
    <property type="term" value="F:translation initiation factor activity"/>
    <property type="evidence" value="ECO:0007669"/>
    <property type="project" value="UniProtKB-KW"/>
</dbReference>
<keyword evidence="1" id="KW-0963">Cytoplasm</keyword>
<dbReference type="PANTHER" id="PTHR12399:SF0">
    <property type="entry name" value="EUKARYOTIC TRANSLATION INITIATION FACTOR 3 SUBUNIT D"/>
    <property type="match status" value="1"/>
</dbReference>
<evidence type="ECO:0000256" key="1">
    <source>
        <dbReference type="ARBA" id="ARBA00022490"/>
    </source>
</evidence>
<accession>A0AAD3DB94</accession>
<evidence type="ECO:0000313" key="6">
    <source>
        <dbReference type="EMBL" id="GFH61228.1"/>
    </source>
</evidence>
<name>A0AAD3DB94_9STRA</name>
<dbReference type="Pfam" id="PF05091">
    <property type="entry name" value="eIF-3_zeta"/>
    <property type="match status" value="1"/>
</dbReference>
<organism evidence="6 7">
    <name type="scientific">Chaetoceros tenuissimus</name>
    <dbReference type="NCBI Taxonomy" id="426638"/>
    <lineage>
        <taxon>Eukaryota</taxon>
        <taxon>Sar</taxon>
        <taxon>Stramenopiles</taxon>
        <taxon>Ochrophyta</taxon>
        <taxon>Bacillariophyta</taxon>
        <taxon>Coscinodiscophyceae</taxon>
        <taxon>Chaetocerotophycidae</taxon>
        <taxon>Chaetocerotales</taxon>
        <taxon>Chaetocerotaceae</taxon>
        <taxon>Chaetoceros</taxon>
    </lineage>
</organism>